<dbReference type="GO" id="GO:0000226">
    <property type="term" value="P:microtubule cytoskeleton organization"/>
    <property type="evidence" value="ECO:0007669"/>
    <property type="project" value="TreeGrafter"/>
</dbReference>
<proteinExistence type="predicted"/>
<feature type="non-terminal residue" evidence="3">
    <location>
        <position position="266"/>
    </location>
</feature>
<dbReference type="Gene3D" id="1.25.10.10">
    <property type="entry name" value="Leucine-rich Repeat Variant"/>
    <property type="match status" value="1"/>
</dbReference>
<evidence type="ECO:0000256" key="1">
    <source>
        <dbReference type="SAM" id="MobiDB-lite"/>
    </source>
</evidence>
<dbReference type="InterPro" id="IPR016024">
    <property type="entry name" value="ARM-type_fold"/>
</dbReference>
<dbReference type="GO" id="GO:0008017">
    <property type="term" value="F:microtubule binding"/>
    <property type="evidence" value="ECO:0007669"/>
    <property type="project" value="TreeGrafter"/>
</dbReference>
<protein>
    <submittedName>
        <fullName evidence="3">Protein fam179b-like</fullName>
    </submittedName>
</protein>
<evidence type="ECO:0000259" key="2">
    <source>
        <dbReference type="Pfam" id="PF12348"/>
    </source>
</evidence>
<dbReference type="EMBL" id="GBEZ01012980">
    <property type="protein sequence ID" value="JAC72962.1"/>
    <property type="molecule type" value="Transcribed_RNA"/>
</dbReference>
<dbReference type="PANTHER" id="PTHR21567:SF62">
    <property type="entry name" value="ARM REPEAT SUPERFAMILY PROTEIN"/>
    <property type="match status" value="1"/>
</dbReference>
<dbReference type="SUPFAM" id="SSF48371">
    <property type="entry name" value="ARM repeat"/>
    <property type="match status" value="1"/>
</dbReference>
<reference evidence="3" key="1">
    <citation type="submission" date="2014-05" db="EMBL/GenBank/DDBJ databases">
        <title>The transcriptome of the halophilic microalga Tetraselmis sp. GSL018 isolated from the Great Salt Lake, Utah.</title>
        <authorList>
            <person name="Jinkerson R.E."/>
            <person name="D'Adamo S."/>
            <person name="Posewitz M.C."/>
        </authorList>
    </citation>
    <scope>NUCLEOTIDE SEQUENCE</scope>
    <source>
        <strain evidence="3">GSL018</strain>
    </source>
</reference>
<dbReference type="InterPro" id="IPR024395">
    <property type="entry name" value="CLASP_N_dom"/>
</dbReference>
<dbReference type="Pfam" id="PF12348">
    <property type="entry name" value="CLASP_N"/>
    <property type="match status" value="1"/>
</dbReference>
<feature type="region of interest" description="Disordered" evidence="1">
    <location>
        <begin position="1"/>
        <end position="20"/>
    </location>
</feature>
<organism evidence="3">
    <name type="scientific">Tetraselmis sp. GSL018</name>
    <dbReference type="NCBI Taxonomy" id="582737"/>
    <lineage>
        <taxon>Eukaryota</taxon>
        <taxon>Viridiplantae</taxon>
        <taxon>Chlorophyta</taxon>
        <taxon>core chlorophytes</taxon>
        <taxon>Chlorodendrophyceae</taxon>
        <taxon>Chlorodendrales</taxon>
        <taxon>Chlorodendraceae</taxon>
        <taxon>Tetraselmis</taxon>
    </lineage>
</organism>
<dbReference type="GO" id="GO:0005881">
    <property type="term" value="C:cytoplasmic microtubule"/>
    <property type="evidence" value="ECO:0007669"/>
    <property type="project" value="TreeGrafter"/>
</dbReference>
<dbReference type="InterPro" id="IPR011989">
    <property type="entry name" value="ARM-like"/>
</dbReference>
<gene>
    <name evidence="3" type="ORF">TSPGSL018_30081</name>
</gene>
<dbReference type="PANTHER" id="PTHR21567">
    <property type="entry name" value="CLASP"/>
    <property type="match status" value="1"/>
</dbReference>
<feature type="domain" description="CLASP N-terminal" evidence="2">
    <location>
        <begin position="109"/>
        <end position="256"/>
    </location>
</feature>
<dbReference type="AlphaFoldDB" id="A0A061RJ24"/>
<name>A0A061RJ24_9CHLO</name>
<accession>A0A061RJ24</accession>
<evidence type="ECO:0000313" key="3">
    <source>
        <dbReference type="EMBL" id="JAC72962.1"/>
    </source>
</evidence>
<sequence length="266" mass="29186">MVSVERDLVPSWPQPPVANNQDSEVFVDLSLDPSDKEVAAATAARARLYGEVPGNKLHNQDRNVILPSGPEPEPVDVQYLSRSEVMPVVGGDFAADLLIKNCIDGLQSKNWPETVKALNQLRQLSVHHASNLKDKMHNVVPLVLKHVKSLRSSVCKTSLLCLSDLFHDLGDGLLPLLDVGGMEQPQTSLLNQVLLKASSNDKRFVIEEAERCLNQLCQQLDPGELRGMLSPYLQHRNPKVRGNAAECLATTLERLSWQELAAAPGG</sequence>